<dbReference type="Proteomes" id="UP001601992">
    <property type="component" value="Unassembled WGS sequence"/>
</dbReference>
<organism evidence="1 2">
    <name type="scientific">Nocardia jiangxiensis</name>
    <dbReference type="NCBI Taxonomy" id="282685"/>
    <lineage>
        <taxon>Bacteria</taxon>
        <taxon>Bacillati</taxon>
        <taxon>Actinomycetota</taxon>
        <taxon>Actinomycetes</taxon>
        <taxon>Mycobacteriales</taxon>
        <taxon>Nocardiaceae</taxon>
        <taxon>Nocardia</taxon>
    </lineage>
</organism>
<comment type="caution">
    <text evidence="1">The sequence shown here is derived from an EMBL/GenBank/DDBJ whole genome shotgun (WGS) entry which is preliminary data.</text>
</comment>
<protein>
    <recommendedName>
        <fullName evidence="3">DUF222 domain-containing protein</fullName>
    </recommendedName>
</protein>
<dbReference type="RefSeq" id="WP_051192546.1">
    <property type="nucleotide sequence ID" value="NZ_JBIAQY010000003.1"/>
</dbReference>
<dbReference type="EMBL" id="JBIAQY010000003">
    <property type="protein sequence ID" value="MFF3567978.1"/>
    <property type="molecule type" value="Genomic_DNA"/>
</dbReference>
<accession>A0ABW6RVE2</accession>
<gene>
    <name evidence="1" type="ORF">ACFYXQ_09390</name>
</gene>
<evidence type="ECO:0008006" key="3">
    <source>
        <dbReference type="Google" id="ProtNLM"/>
    </source>
</evidence>
<evidence type="ECO:0000313" key="2">
    <source>
        <dbReference type="Proteomes" id="UP001601992"/>
    </source>
</evidence>
<sequence>MNSYEGEPAGDDGADRWLRNAAISALDVLAVPDSSGEARTAVLADLDRALSGLPPATGHRAEPVLDPALHSLGAIDYLGTRGRPIPLEQRALDIRAMLEAKSQVRDPVVITSMRGIIIADLLKELASRLAAGEAFGIGDAGKNLAIAARDIAAWLYDSQSGYTEMDWAKRSPMPLPTEVDPVVIARQLREAASAVLQAHSGDSRDRGDALVVLHQAVRGPIPELEVRPDRVPGDPSHHLLWALESAAIGKEPPTTLLEEAEHSRRSLAGDRDVRERRDDDYNIDFGEPRAMACVALLTELSCRLRPGAAFGPGREGIPLAMVAEELAQNLLSQTVLS</sequence>
<evidence type="ECO:0000313" key="1">
    <source>
        <dbReference type="EMBL" id="MFF3567978.1"/>
    </source>
</evidence>
<name>A0ABW6RVE2_9NOCA</name>
<keyword evidence="2" id="KW-1185">Reference proteome</keyword>
<reference evidence="1 2" key="1">
    <citation type="submission" date="2024-10" db="EMBL/GenBank/DDBJ databases">
        <title>The Natural Products Discovery Center: Release of the First 8490 Sequenced Strains for Exploring Actinobacteria Biosynthetic Diversity.</title>
        <authorList>
            <person name="Kalkreuter E."/>
            <person name="Kautsar S.A."/>
            <person name="Yang D."/>
            <person name="Bader C.D."/>
            <person name="Teijaro C.N."/>
            <person name="Fluegel L."/>
            <person name="Davis C.M."/>
            <person name="Simpson J.R."/>
            <person name="Lauterbach L."/>
            <person name="Steele A.D."/>
            <person name="Gui C."/>
            <person name="Meng S."/>
            <person name="Li G."/>
            <person name="Viehrig K."/>
            <person name="Ye F."/>
            <person name="Su P."/>
            <person name="Kiefer A.F."/>
            <person name="Nichols A."/>
            <person name="Cepeda A.J."/>
            <person name="Yan W."/>
            <person name="Fan B."/>
            <person name="Jiang Y."/>
            <person name="Adhikari A."/>
            <person name="Zheng C.-J."/>
            <person name="Schuster L."/>
            <person name="Cowan T.M."/>
            <person name="Smanski M.J."/>
            <person name="Chevrette M.G."/>
            <person name="De Carvalho L.P.S."/>
            <person name="Shen B."/>
        </authorList>
    </citation>
    <scope>NUCLEOTIDE SEQUENCE [LARGE SCALE GENOMIC DNA]</scope>
    <source>
        <strain evidence="1 2">NPDC002593</strain>
    </source>
</reference>
<proteinExistence type="predicted"/>